<dbReference type="InterPro" id="IPR010372">
    <property type="entry name" value="DNA_pol3_delta_N"/>
</dbReference>
<dbReference type="NCBIfam" id="TIGR01128">
    <property type="entry name" value="holA"/>
    <property type="match status" value="1"/>
</dbReference>
<dbReference type="GO" id="GO:0003887">
    <property type="term" value="F:DNA-directed DNA polymerase activity"/>
    <property type="evidence" value="ECO:0007669"/>
    <property type="project" value="UniProtKB-KW"/>
</dbReference>
<keyword evidence="12" id="KW-1185">Reference proteome</keyword>
<evidence type="ECO:0000313" key="11">
    <source>
        <dbReference type="EMBL" id="SMC30567.1"/>
    </source>
</evidence>
<dbReference type="EC" id="2.7.7.7" evidence="1"/>
<evidence type="ECO:0000256" key="7">
    <source>
        <dbReference type="ARBA" id="ARBA00034754"/>
    </source>
</evidence>
<evidence type="ECO:0000256" key="1">
    <source>
        <dbReference type="ARBA" id="ARBA00012417"/>
    </source>
</evidence>
<dbReference type="SUPFAM" id="SSF52540">
    <property type="entry name" value="P-loop containing nucleoside triphosphate hydrolases"/>
    <property type="match status" value="1"/>
</dbReference>
<evidence type="ECO:0000256" key="3">
    <source>
        <dbReference type="ARBA" id="ARBA00022679"/>
    </source>
</evidence>
<dbReference type="RefSeq" id="WP_084097815.1">
    <property type="nucleotide sequence ID" value="NZ_FWXK01000001.1"/>
</dbReference>
<organism evidence="11 12">
    <name type="scientific">Aerococcus suis</name>
    <dbReference type="NCBI Taxonomy" id="371602"/>
    <lineage>
        <taxon>Bacteria</taxon>
        <taxon>Bacillati</taxon>
        <taxon>Bacillota</taxon>
        <taxon>Bacilli</taxon>
        <taxon>Lactobacillales</taxon>
        <taxon>Aerococcaceae</taxon>
        <taxon>Aerococcus</taxon>
    </lineage>
</organism>
<evidence type="ECO:0000256" key="5">
    <source>
        <dbReference type="ARBA" id="ARBA00022705"/>
    </source>
</evidence>
<dbReference type="InterPro" id="IPR048466">
    <property type="entry name" value="DNA_pol3_delta-like_C"/>
</dbReference>
<feature type="domain" description="DNA polymerase III delta subunit-like C-terminal" evidence="10">
    <location>
        <begin position="218"/>
        <end position="337"/>
    </location>
</feature>
<gene>
    <name evidence="11" type="ORF">SAMN04487984_0208</name>
</gene>
<dbReference type="Gene3D" id="3.40.50.300">
    <property type="entry name" value="P-loop containing nucleotide triphosphate hydrolases"/>
    <property type="match status" value="1"/>
</dbReference>
<sequence length="342" mass="39207">MDLQRALQSLKQQVFSPVYLLVGTEKRLMERFEEALMATYLGDDANEMNHLAFDMENTPVQSAVIEANSFSFFSERKIVRIKDAYFLTGAKKKTRVDHDIDQLADYFNHPAPDVVVVIEVPYEKLDKRKKVIKKLPDNVTTIDVSEMQGPAVKTYVEQTITQAGVDISPATLQYFLERVNYELSPALNELEKLLLFIGDSSEITQHDVEILVTPTLDDDVFHLTDYIMTGQVEQAIQLYRELLGHNEQPIGILALIQSNFRLYTQIAQLKRLGYNQGSMAKELGVHPYRIKMTAKQMAAYSANRLMRGYMQLVELEHEMKTGKVDQKQGLEWFILQFCAREA</sequence>
<evidence type="ECO:0000256" key="6">
    <source>
        <dbReference type="ARBA" id="ARBA00022932"/>
    </source>
</evidence>
<protein>
    <recommendedName>
        <fullName evidence="2">DNA polymerase III subunit delta</fullName>
        <ecNumber evidence="1">2.7.7.7</ecNumber>
    </recommendedName>
</protein>
<keyword evidence="4" id="KW-0548">Nucleotidyltransferase</keyword>
<evidence type="ECO:0000259" key="9">
    <source>
        <dbReference type="Pfam" id="PF06144"/>
    </source>
</evidence>
<reference evidence="12" key="1">
    <citation type="submission" date="2017-04" db="EMBL/GenBank/DDBJ databases">
        <authorList>
            <person name="Varghese N."/>
            <person name="Submissions S."/>
        </authorList>
    </citation>
    <scope>NUCLEOTIDE SEQUENCE [LARGE SCALE GENOMIC DNA]</scope>
    <source>
        <strain evidence="12">DSM 21500</strain>
    </source>
</reference>
<comment type="catalytic activity">
    <reaction evidence="8">
        <text>DNA(n) + a 2'-deoxyribonucleoside 5'-triphosphate = DNA(n+1) + diphosphate</text>
        <dbReference type="Rhea" id="RHEA:22508"/>
        <dbReference type="Rhea" id="RHEA-COMP:17339"/>
        <dbReference type="Rhea" id="RHEA-COMP:17340"/>
        <dbReference type="ChEBI" id="CHEBI:33019"/>
        <dbReference type="ChEBI" id="CHEBI:61560"/>
        <dbReference type="ChEBI" id="CHEBI:173112"/>
        <dbReference type="EC" id="2.7.7.7"/>
    </reaction>
</comment>
<dbReference type="GO" id="GO:0003677">
    <property type="term" value="F:DNA binding"/>
    <property type="evidence" value="ECO:0007669"/>
    <property type="project" value="InterPro"/>
</dbReference>
<dbReference type="Pfam" id="PF06144">
    <property type="entry name" value="DNA_pol3_delta"/>
    <property type="match status" value="1"/>
</dbReference>
<comment type="similarity">
    <text evidence="7">Belongs to the DNA polymerase HolA subunit family.</text>
</comment>
<dbReference type="PANTHER" id="PTHR34388">
    <property type="entry name" value="DNA POLYMERASE III SUBUNIT DELTA"/>
    <property type="match status" value="1"/>
</dbReference>
<keyword evidence="5" id="KW-0235">DNA replication</keyword>
<dbReference type="OrthoDB" id="9775929at2"/>
<dbReference type="AlphaFoldDB" id="A0A1W1Y355"/>
<keyword evidence="6" id="KW-0239">DNA-directed DNA polymerase</keyword>
<dbReference type="InterPro" id="IPR008921">
    <property type="entry name" value="DNA_pol3_clamp-load_cplx_C"/>
</dbReference>
<dbReference type="PANTHER" id="PTHR34388:SF1">
    <property type="entry name" value="DNA POLYMERASE III SUBUNIT DELTA"/>
    <property type="match status" value="1"/>
</dbReference>
<dbReference type="STRING" id="371602.SAMN04487984_0208"/>
<name>A0A1W1Y355_9LACT</name>
<dbReference type="GO" id="GO:0009360">
    <property type="term" value="C:DNA polymerase III complex"/>
    <property type="evidence" value="ECO:0007669"/>
    <property type="project" value="InterPro"/>
</dbReference>
<keyword evidence="3" id="KW-0808">Transferase</keyword>
<dbReference type="EMBL" id="FWXK01000001">
    <property type="protein sequence ID" value="SMC30567.1"/>
    <property type="molecule type" value="Genomic_DNA"/>
</dbReference>
<accession>A0A1W1Y355</accession>
<dbReference type="Gene3D" id="1.20.272.10">
    <property type="match status" value="1"/>
</dbReference>
<dbReference type="InterPro" id="IPR027417">
    <property type="entry name" value="P-loop_NTPase"/>
</dbReference>
<dbReference type="Proteomes" id="UP000243884">
    <property type="component" value="Unassembled WGS sequence"/>
</dbReference>
<evidence type="ECO:0000313" key="12">
    <source>
        <dbReference type="Proteomes" id="UP000243884"/>
    </source>
</evidence>
<dbReference type="Gene3D" id="1.10.8.60">
    <property type="match status" value="1"/>
</dbReference>
<evidence type="ECO:0000256" key="4">
    <source>
        <dbReference type="ARBA" id="ARBA00022695"/>
    </source>
</evidence>
<proteinExistence type="inferred from homology"/>
<dbReference type="GO" id="GO:0006261">
    <property type="term" value="P:DNA-templated DNA replication"/>
    <property type="evidence" value="ECO:0007669"/>
    <property type="project" value="TreeGrafter"/>
</dbReference>
<dbReference type="InterPro" id="IPR005790">
    <property type="entry name" value="DNA_polIII_delta"/>
</dbReference>
<evidence type="ECO:0000256" key="8">
    <source>
        <dbReference type="ARBA" id="ARBA00049244"/>
    </source>
</evidence>
<evidence type="ECO:0000259" key="10">
    <source>
        <dbReference type="Pfam" id="PF21694"/>
    </source>
</evidence>
<dbReference type="SUPFAM" id="SSF48019">
    <property type="entry name" value="post-AAA+ oligomerization domain-like"/>
    <property type="match status" value="1"/>
</dbReference>
<dbReference type="Pfam" id="PF21694">
    <property type="entry name" value="DNA_pol3_delta_C"/>
    <property type="match status" value="1"/>
</dbReference>
<evidence type="ECO:0000256" key="2">
    <source>
        <dbReference type="ARBA" id="ARBA00017703"/>
    </source>
</evidence>
<feature type="domain" description="DNA polymerase III delta N-terminal" evidence="9">
    <location>
        <begin position="19"/>
        <end position="143"/>
    </location>
</feature>